<dbReference type="InterPro" id="IPR043502">
    <property type="entry name" value="DNA/RNA_pol_sf"/>
</dbReference>
<dbReference type="InterPro" id="IPR013103">
    <property type="entry name" value="RVT_2"/>
</dbReference>
<reference evidence="2" key="2">
    <citation type="submission" date="2020-08" db="EMBL/GenBank/DDBJ databases">
        <title>Plant Genome Project.</title>
        <authorList>
            <person name="Zhang R.-G."/>
        </authorList>
    </citation>
    <scope>NUCLEOTIDE SEQUENCE</scope>
    <source>
        <strain evidence="2">Huo1</strain>
        <tissue evidence="2">Leaf</tissue>
    </source>
</reference>
<evidence type="ECO:0000313" key="2">
    <source>
        <dbReference type="EMBL" id="KAG6383093.1"/>
    </source>
</evidence>
<dbReference type="Pfam" id="PF07727">
    <property type="entry name" value="RVT_2"/>
    <property type="match status" value="1"/>
</dbReference>
<reference evidence="2" key="1">
    <citation type="submission" date="2018-01" db="EMBL/GenBank/DDBJ databases">
        <authorList>
            <person name="Mao J.F."/>
        </authorList>
    </citation>
    <scope>NUCLEOTIDE SEQUENCE</scope>
    <source>
        <strain evidence="2">Huo1</strain>
        <tissue evidence="2">Leaf</tissue>
    </source>
</reference>
<accession>A0A8X8VVF3</accession>
<dbReference type="AlphaFoldDB" id="A0A8X8VVF3"/>
<gene>
    <name evidence="2" type="ORF">SASPL_157163</name>
</gene>
<protein>
    <recommendedName>
        <fullName evidence="1">Reverse transcriptase Ty1/copia-type domain-containing protein</fullName>
    </recommendedName>
</protein>
<feature type="domain" description="Reverse transcriptase Ty1/copia-type" evidence="1">
    <location>
        <begin position="19"/>
        <end position="165"/>
    </location>
</feature>
<proteinExistence type="predicted"/>
<organism evidence="2">
    <name type="scientific">Salvia splendens</name>
    <name type="common">Scarlet sage</name>
    <dbReference type="NCBI Taxonomy" id="180675"/>
    <lineage>
        <taxon>Eukaryota</taxon>
        <taxon>Viridiplantae</taxon>
        <taxon>Streptophyta</taxon>
        <taxon>Embryophyta</taxon>
        <taxon>Tracheophyta</taxon>
        <taxon>Spermatophyta</taxon>
        <taxon>Magnoliopsida</taxon>
        <taxon>eudicotyledons</taxon>
        <taxon>Gunneridae</taxon>
        <taxon>Pentapetalae</taxon>
        <taxon>asterids</taxon>
        <taxon>lamiids</taxon>
        <taxon>Lamiales</taxon>
        <taxon>Lamiaceae</taxon>
        <taxon>Nepetoideae</taxon>
        <taxon>Mentheae</taxon>
        <taxon>Salviinae</taxon>
        <taxon>Salvia</taxon>
        <taxon>Salvia subgen. Calosphace</taxon>
        <taxon>core Calosphace</taxon>
    </lineage>
</organism>
<comment type="caution">
    <text evidence="2">The sequence shown here is derived from an EMBL/GenBank/DDBJ whole genome shotgun (WGS) entry which is preliminary data.</text>
</comment>
<dbReference type="SUPFAM" id="SSF56672">
    <property type="entry name" value="DNA/RNA polymerases"/>
    <property type="match status" value="1"/>
</dbReference>
<dbReference type="Proteomes" id="UP000298416">
    <property type="component" value="Unassembled WGS sequence"/>
</dbReference>
<keyword evidence="3" id="KW-1185">Reference proteome</keyword>
<dbReference type="EMBL" id="PNBA02000736">
    <property type="protein sequence ID" value="KAG6383093.1"/>
    <property type="molecule type" value="Genomic_DNA"/>
</dbReference>
<evidence type="ECO:0000313" key="3">
    <source>
        <dbReference type="Proteomes" id="UP000298416"/>
    </source>
</evidence>
<sequence>MPCLFQFRDLNEFNAILKNKTWILTSLPPGKNLIGCTWVFKIKLHLSGAIARHKARLVAQGFSQQPGFDFNETFSPVVKPTTIRIVLSLAVSLGWQITHLDVNNVFLNGELKEDIYMKQSLGFEWGGHLICKLNKAIYGLKQASRAWFFTVHSVLLALGFSQSTADVLQTAEK</sequence>
<evidence type="ECO:0000259" key="1">
    <source>
        <dbReference type="Pfam" id="PF07727"/>
    </source>
</evidence>
<name>A0A8X8VVF3_SALSN</name>